<proteinExistence type="predicted"/>
<dbReference type="EMBL" id="LWCA01001548">
    <property type="protein sequence ID" value="OAF64898.1"/>
    <property type="molecule type" value="Genomic_DNA"/>
</dbReference>
<feature type="non-terminal residue" evidence="2">
    <location>
        <position position="259"/>
    </location>
</feature>
<evidence type="ECO:0000313" key="3">
    <source>
        <dbReference type="Proteomes" id="UP000078046"/>
    </source>
</evidence>
<evidence type="ECO:0000259" key="1">
    <source>
        <dbReference type="Pfam" id="PF13843"/>
    </source>
</evidence>
<dbReference type="InterPro" id="IPR029526">
    <property type="entry name" value="PGBD"/>
</dbReference>
<name>A0A177ASC2_9BILA</name>
<comment type="caution">
    <text evidence="2">The sequence shown here is derived from an EMBL/GenBank/DDBJ whole genome shotgun (WGS) entry which is preliminary data.</text>
</comment>
<dbReference type="PANTHER" id="PTHR46599">
    <property type="entry name" value="PIGGYBAC TRANSPOSABLE ELEMENT-DERIVED PROTEIN 4"/>
    <property type="match status" value="1"/>
</dbReference>
<dbReference type="AlphaFoldDB" id="A0A177ASC2"/>
<accession>A0A177ASC2</accession>
<dbReference type="Proteomes" id="UP000078046">
    <property type="component" value="Unassembled WGS sequence"/>
</dbReference>
<gene>
    <name evidence="2" type="ORF">A3Q56_07387</name>
</gene>
<feature type="domain" description="PiggyBac transposable element-derived protein" evidence="1">
    <location>
        <begin position="78"/>
        <end position="145"/>
    </location>
</feature>
<protein>
    <recommendedName>
        <fullName evidence="1">PiggyBac transposable element-derived protein domain-containing protein</fullName>
    </recommendedName>
</protein>
<sequence>MTNIEEDFNTSSGSECDSEYLIESLTESESDAPEPDISMTGKDGVSIWNTNKIYPNRFSTAPTNKIFDRSNISIENSFRLLFTDIMEIIVNCTNIKIEDTSSKYSRPRDAKLTNSIEMNAYIGILFISGILRGSRTHFFDLWESDGCDFSTFYCYNLELYLGKDDDKSKNEPINVTLRMLKPYWGSGFNVTMDNWFTSIPLEKNKRELAPQFVSTKNRSVFSTISGHLGIITLASYCPKPIRFVNLISTKHDSINFNEE</sequence>
<evidence type="ECO:0000313" key="2">
    <source>
        <dbReference type="EMBL" id="OAF64898.1"/>
    </source>
</evidence>
<dbReference type="OrthoDB" id="6782332at2759"/>
<dbReference type="Pfam" id="PF13843">
    <property type="entry name" value="DDE_Tnp_1_7"/>
    <property type="match status" value="2"/>
</dbReference>
<dbReference type="PANTHER" id="PTHR46599:SF3">
    <property type="entry name" value="PIGGYBAC TRANSPOSABLE ELEMENT-DERIVED PROTEIN 4"/>
    <property type="match status" value="1"/>
</dbReference>
<organism evidence="2 3">
    <name type="scientific">Intoshia linei</name>
    <dbReference type="NCBI Taxonomy" id="1819745"/>
    <lineage>
        <taxon>Eukaryota</taxon>
        <taxon>Metazoa</taxon>
        <taxon>Spiralia</taxon>
        <taxon>Lophotrochozoa</taxon>
        <taxon>Mesozoa</taxon>
        <taxon>Orthonectida</taxon>
        <taxon>Rhopaluridae</taxon>
        <taxon>Intoshia</taxon>
    </lineage>
</organism>
<keyword evidence="3" id="KW-1185">Reference proteome</keyword>
<reference evidence="2 3" key="1">
    <citation type="submission" date="2016-04" db="EMBL/GenBank/DDBJ databases">
        <title>The genome of Intoshia linei affirms orthonectids as highly simplified spiralians.</title>
        <authorList>
            <person name="Mikhailov K.V."/>
            <person name="Slusarev G.S."/>
            <person name="Nikitin M.A."/>
            <person name="Logacheva M.D."/>
            <person name="Penin A."/>
            <person name="Aleoshin V."/>
            <person name="Panchin Y.V."/>
        </authorList>
    </citation>
    <scope>NUCLEOTIDE SEQUENCE [LARGE SCALE GENOMIC DNA]</scope>
    <source>
        <strain evidence="2">Intl2013</strain>
        <tissue evidence="2">Whole animal</tissue>
    </source>
</reference>
<feature type="domain" description="PiggyBac transposable element-derived protein" evidence="1">
    <location>
        <begin position="147"/>
        <end position="201"/>
    </location>
</feature>